<evidence type="ECO:0000313" key="3">
    <source>
        <dbReference type="EMBL" id="BBU24681.1"/>
    </source>
</evidence>
<dbReference type="Gene3D" id="3.40.1620.10">
    <property type="entry name" value="YefM-like domain"/>
    <property type="match status" value="1"/>
</dbReference>
<dbReference type="RefSeq" id="WP_003922447.1">
    <property type="nucleotide sequence ID" value="NZ_JAQGFX010000007.1"/>
</dbReference>
<proteinExistence type="inferred from homology"/>
<dbReference type="Proteomes" id="UP000464624">
    <property type="component" value="Chromosome"/>
</dbReference>
<evidence type="ECO:0000256" key="2">
    <source>
        <dbReference type="RuleBase" id="RU362080"/>
    </source>
</evidence>
<reference evidence="3 4" key="1">
    <citation type="submission" date="2019-12" db="EMBL/GenBank/DDBJ databases">
        <title>Complete genome sequence of Mycolicibacterium xenopi str. JCM15661T.</title>
        <authorList>
            <person name="Yoshida M."/>
            <person name="Fukano H."/>
            <person name="Asakura T."/>
            <person name="Hoshino Y."/>
        </authorList>
    </citation>
    <scope>NUCLEOTIDE SEQUENCE [LARGE SCALE GENOMIC DNA]</scope>
    <source>
        <strain evidence="3 4">JCM 15661T</strain>
    </source>
</reference>
<protein>
    <recommendedName>
        <fullName evidence="2">Antitoxin</fullName>
    </recommendedName>
</protein>
<dbReference type="InterPro" id="IPR036165">
    <property type="entry name" value="YefM-like_sf"/>
</dbReference>
<dbReference type="EMBL" id="AP022314">
    <property type="protein sequence ID" value="BBU24681.1"/>
    <property type="molecule type" value="Genomic_DNA"/>
</dbReference>
<evidence type="ECO:0000256" key="1">
    <source>
        <dbReference type="ARBA" id="ARBA00009981"/>
    </source>
</evidence>
<organism evidence="3 4">
    <name type="scientific">Mycobacterium xenopi</name>
    <dbReference type="NCBI Taxonomy" id="1789"/>
    <lineage>
        <taxon>Bacteria</taxon>
        <taxon>Bacillati</taxon>
        <taxon>Actinomycetota</taxon>
        <taxon>Actinomycetes</taxon>
        <taxon>Mycobacteriales</taxon>
        <taxon>Mycobacteriaceae</taxon>
        <taxon>Mycobacterium</taxon>
    </lineage>
</organism>
<dbReference type="NCBIfam" id="TIGR01552">
    <property type="entry name" value="phd_fam"/>
    <property type="match status" value="1"/>
</dbReference>
<accession>A0AAD1M3Q2</accession>
<evidence type="ECO:0000313" key="4">
    <source>
        <dbReference type="Proteomes" id="UP000464624"/>
    </source>
</evidence>
<dbReference type="AlphaFoldDB" id="A0AAD1M3Q2"/>
<name>A0AAD1M3Q2_MYCXE</name>
<comment type="similarity">
    <text evidence="1 2">Belongs to the phD/YefM antitoxin family.</text>
</comment>
<sequence>MVREKYTEAPDTPILRCINMCNMSTHSLRDLRSNLGSVVRTVAATGEEAIITDSGTEVAVIISMADYERLHEHADVADALRLRELRARSFTVMSLAEMLNELNVDVDAFATR</sequence>
<dbReference type="Pfam" id="PF02604">
    <property type="entry name" value="PhdYeFM_antitox"/>
    <property type="match status" value="1"/>
</dbReference>
<dbReference type="SUPFAM" id="SSF143120">
    <property type="entry name" value="YefM-like"/>
    <property type="match status" value="1"/>
</dbReference>
<dbReference type="InterPro" id="IPR006442">
    <property type="entry name" value="Antitoxin_Phd/YefM"/>
</dbReference>
<gene>
    <name evidence="3" type="ORF">MYXE_44710</name>
</gene>
<dbReference type="KEGG" id="mxe:MYXE_44710"/>
<comment type="function">
    <text evidence="2">Antitoxin component of a type II toxin-antitoxin (TA) system.</text>
</comment>